<reference evidence="1" key="1">
    <citation type="submission" date="2022-10" db="EMBL/GenBank/DDBJ databases">
        <authorList>
            <person name="Turner M.S."/>
            <person name="Huang W."/>
        </authorList>
    </citation>
    <scope>NUCLEOTIDE SEQUENCE</scope>
    <source>
        <strain evidence="1">581</strain>
    </source>
</reference>
<dbReference type="EMBL" id="JAOWLP010000007">
    <property type="protein sequence ID" value="MDG4981810.1"/>
    <property type="molecule type" value="Genomic_DNA"/>
</dbReference>
<evidence type="ECO:0000313" key="1">
    <source>
        <dbReference type="EMBL" id="MDG4981810.1"/>
    </source>
</evidence>
<proteinExistence type="predicted"/>
<reference evidence="1" key="2">
    <citation type="journal article" date="2023" name="Food Microbiol.">
        <title>Evaluation of the fermentation potential of lactic acid bacteria isolated from herbs, fruits and vegetables as starter cultures in nut-based milk alternatives.</title>
        <authorList>
            <person name="Huang W."/>
            <person name="Dong A."/>
            <person name="Pham H.T."/>
            <person name="Zhou C."/>
            <person name="Huo Z."/>
            <person name="Watjen A.P."/>
            <person name="Prakash S."/>
            <person name="Bang-Berthelsen C.H."/>
            <person name="Turner M.S."/>
        </authorList>
    </citation>
    <scope>NUCLEOTIDE SEQUENCE</scope>
    <source>
        <strain evidence="1">581</strain>
    </source>
</reference>
<dbReference type="RefSeq" id="WP_278216321.1">
    <property type="nucleotide sequence ID" value="NZ_JAOWLP010000007.1"/>
</dbReference>
<dbReference type="AlphaFoldDB" id="A0A9X4ND71"/>
<gene>
    <name evidence="1" type="ORF">OGZ39_09070</name>
</gene>
<organism evidence="1 2">
    <name type="scientific">Lactococcus lactis</name>
    <dbReference type="NCBI Taxonomy" id="1358"/>
    <lineage>
        <taxon>Bacteria</taxon>
        <taxon>Bacillati</taxon>
        <taxon>Bacillota</taxon>
        <taxon>Bacilli</taxon>
        <taxon>Lactobacillales</taxon>
        <taxon>Streptococcaceae</taxon>
        <taxon>Lactococcus</taxon>
    </lineage>
</organism>
<dbReference type="Proteomes" id="UP001152656">
    <property type="component" value="Unassembled WGS sequence"/>
</dbReference>
<evidence type="ECO:0000313" key="2">
    <source>
        <dbReference type="Proteomes" id="UP001152656"/>
    </source>
</evidence>
<comment type="caution">
    <text evidence="1">The sequence shown here is derived from an EMBL/GenBank/DDBJ whole genome shotgun (WGS) entry which is preliminary data.</text>
</comment>
<name>A0A9X4ND71_9LACT</name>
<sequence>MLDKLKKSFIVLELASGRTAIDLAVKNISYLCGGFFTVLLPNFICDSMVEPFIKNNIKYDFYNIQIINGRLVPEIIKCNKADCILICDYFFYSEGFHKQIKQLFKFTYTIHDITFSLFDKKLEIENSDFIVASVRKWTRSIDGGIFASSYKNQFKLRGENKKYLIDKEQENLRNIDADKTLMSDFELYSISLLGSERIRKFNILPREKILNEIKDFVPRELLFENFDYDNCLLTFPLNVGKKKDEISNLLKMNNIRHYSFWAYHKYNEQFTLEIIDTNICIDISEKTLYFLKKGELNIV</sequence>
<accession>A0A9X4ND71</accession>
<protein>
    <submittedName>
        <fullName evidence="1">Uncharacterized protein</fullName>
    </submittedName>
</protein>